<keyword evidence="3" id="KW-1185">Reference proteome</keyword>
<accession>R4Z4M5</accession>
<name>R4Z4M5_9ACTN</name>
<reference evidence="2 3" key="1">
    <citation type="journal article" date="2013" name="ISME J.">
        <title>Metabolic model for the filamentous 'Candidatus Microthrix parvicella' based on genomic and metagenomic analyses.</title>
        <authorList>
            <person name="Jon McIlroy S."/>
            <person name="Kristiansen R."/>
            <person name="Albertsen M."/>
            <person name="Michael Karst S."/>
            <person name="Rossetti S."/>
            <person name="Lund Nielsen J."/>
            <person name="Tandoi V."/>
            <person name="James Seviour R."/>
            <person name="Nielsen P.H."/>
        </authorList>
    </citation>
    <scope>NUCLEOTIDE SEQUENCE [LARGE SCALE GENOMIC DNA]</scope>
    <source>
        <strain evidence="2 3">RN1</strain>
    </source>
</reference>
<gene>
    <name evidence="2" type="ORF">BN381_350106</name>
</gene>
<evidence type="ECO:0000256" key="1">
    <source>
        <dbReference type="SAM" id="MobiDB-lite"/>
    </source>
</evidence>
<proteinExistence type="predicted"/>
<feature type="region of interest" description="Disordered" evidence="1">
    <location>
        <begin position="1"/>
        <end position="123"/>
    </location>
</feature>
<organism evidence="2 3">
    <name type="scientific">Candidatus Neomicrothrix parvicella RN1</name>
    <dbReference type="NCBI Taxonomy" id="1229780"/>
    <lineage>
        <taxon>Bacteria</taxon>
        <taxon>Bacillati</taxon>
        <taxon>Actinomycetota</taxon>
        <taxon>Acidimicrobiia</taxon>
        <taxon>Acidimicrobiales</taxon>
        <taxon>Microthrixaceae</taxon>
        <taxon>Candidatus Neomicrothrix</taxon>
    </lineage>
</organism>
<feature type="compositionally biased region" description="Acidic residues" evidence="1">
    <location>
        <begin position="32"/>
        <end position="41"/>
    </location>
</feature>
<sequence length="213" mass="21201">MTKHSDKPGLPDDARAGHPSRSHPGDPAVDPNPDDVLDAEVVELVLRELGDSAAEPDAQGATLHSLGLPSPVDGDGDEESAQGGSGGESAEVYDYEGVDTAGVRPDQGDRLNDERVESSHGSIASVGSAGSIAATGSVGSIASTRSAGSIASALSAGSIGSLGAIGSFGSILSIGSFRSILSIGSRNSVLSIGAVDGFLTIGRGPHARSFGRR</sequence>
<evidence type="ECO:0000313" key="2">
    <source>
        <dbReference type="EMBL" id="CCM64246.1"/>
    </source>
</evidence>
<comment type="caution">
    <text evidence="2">The sequence shown here is derived from an EMBL/GenBank/DDBJ whole genome shotgun (WGS) entry which is preliminary data.</text>
</comment>
<protein>
    <submittedName>
        <fullName evidence="2">Uncharacterized protein</fullName>
    </submittedName>
</protein>
<dbReference type="Proteomes" id="UP000018291">
    <property type="component" value="Unassembled WGS sequence"/>
</dbReference>
<dbReference type="AlphaFoldDB" id="R4Z4M5"/>
<feature type="compositionally biased region" description="Basic and acidic residues" evidence="1">
    <location>
        <begin position="1"/>
        <end position="16"/>
    </location>
</feature>
<feature type="compositionally biased region" description="Basic and acidic residues" evidence="1">
    <location>
        <begin position="106"/>
        <end position="118"/>
    </location>
</feature>
<dbReference type="HOGENOM" id="CLU_1292480_0_0_11"/>
<dbReference type="EMBL" id="CANL01000029">
    <property type="protein sequence ID" value="CCM64246.1"/>
    <property type="molecule type" value="Genomic_DNA"/>
</dbReference>
<evidence type="ECO:0000313" key="3">
    <source>
        <dbReference type="Proteomes" id="UP000018291"/>
    </source>
</evidence>
<dbReference type="RefSeq" id="WP_012228021.1">
    <property type="nucleotide sequence ID" value="NZ_HG422565.1"/>
</dbReference>